<reference evidence="2" key="1">
    <citation type="submission" date="2016-10" db="EMBL/GenBank/DDBJ databases">
        <authorList>
            <person name="Varghese N."/>
            <person name="Submissions S."/>
        </authorList>
    </citation>
    <scope>NUCLEOTIDE SEQUENCE [LARGE SCALE GENOMIC DNA]</scope>
    <source>
        <strain evidence="2">DSM 24213</strain>
    </source>
</reference>
<dbReference type="STRING" id="1720063.SAMN05216217_1193"/>
<gene>
    <name evidence="1" type="ORF">SAMN05216217_1193</name>
</gene>
<accession>A0A1I4U928</accession>
<organism evidence="1 2">
    <name type="scientific">Halopseudomonas yangmingensis</name>
    <dbReference type="NCBI Taxonomy" id="1720063"/>
    <lineage>
        <taxon>Bacteria</taxon>
        <taxon>Pseudomonadati</taxon>
        <taxon>Pseudomonadota</taxon>
        <taxon>Gammaproteobacteria</taxon>
        <taxon>Pseudomonadales</taxon>
        <taxon>Pseudomonadaceae</taxon>
        <taxon>Halopseudomonas</taxon>
    </lineage>
</organism>
<keyword evidence="2" id="KW-1185">Reference proteome</keyword>
<proteinExistence type="predicted"/>
<dbReference type="AlphaFoldDB" id="A0A1I4U928"/>
<dbReference type="Proteomes" id="UP000243629">
    <property type="component" value="Unassembled WGS sequence"/>
</dbReference>
<name>A0A1I4U928_9GAMM</name>
<evidence type="ECO:0000313" key="2">
    <source>
        <dbReference type="Proteomes" id="UP000243629"/>
    </source>
</evidence>
<protein>
    <submittedName>
        <fullName evidence="1">Uncharacterized protein</fullName>
    </submittedName>
</protein>
<evidence type="ECO:0000313" key="1">
    <source>
        <dbReference type="EMBL" id="SFM85454.1"/>
    </source>
</evidence>
<dbReference type="EMBL" id="FOUI01000019">
    <property type="protein sequence ID" value="SFM85454.1"/>
    <property type="molecule type" value="Genomic_DNA"/>
</dbReference>
<sequence>MIMLTSMTDHLVLLNVLLLMIGLARLAYGGRQI</sequence>